<evidence type="ECO:0000313" key="3">
    <source>
        <dbReference type="EMBL" id="KUG04310.1"/>
    </source>
</evidence>
<gene>
    <name evidence="3" type="ORF">ASZ90_018317</name>
</gene>
<organism evidence="3">
    <name type="scientific">hydrocarbon metagenome</name>
    <dbReference type="NCBI Taxonomy" id="938273"/>
    <lineage>
        <taxon>unclassified sequences</taxon>
        <taxon>metagenomes</taxon>
        <taxon>ecological metagenomes</taxon>
    </lineage>
</organism>
<evidence type="ECO:0000259" key="2">
    <source>
        <dbReference type="Pfam" id="PF02754"/>
    </source>
</evidence>
<dbReference type="Pfam" id="PF02754">
    <property type="entry name" value="CCG"/>
    <property type="match status" value="2"/>
</dbReference>
<dbReference type="InterPro" id="IPR004017">
    <property type="entry name" value="Cys_rich_dom"/>
</dbReference>
<proteinExistence type="predicted"/>
<dbReference type="EMBL" id="LNQE01001853">
    <property type="protein sequence ID" value="KUG04310.1"/>
    <property type="molecule type" value="Genomic_DNA"/>
</dbReference>
<accession>A0A0W8E7D7</accession>
<feature type="domain" description="Cysteine-rich" evidence="2">
    <location>
        <begin position="4"/>
        <end position="86"/>
    </location>
</feature>
<dbReference type="EC" id="1.8.98.1" evidence="3"/>
<dbReference type="GO" id="GO:0051912">
    <property type="term" value="F:CoB--CoM heterodisulfide reductase activity"/>
    <property type="evidence" value="ECO:0007669"/>
    <property type="project" value="UniProtKB-EC"/>
</dbReference>
<sequence length="291" mass="31275">MMNVAYYPGCSLHGLAKEYGISVEVACKHLGINLKEIEDWNCCGATAAHSLNHELTISLSARNLAIARDMKMNKVLAPCAGCFSRLKGASYELRNNKALAAEVAEIIQTEPPVEPEVNNLLQFIMEEQGLDALRAKVVKPLKGLKLAAYYGCLLTRPKEVVQFDDSELPVSMDLILQALGADTVVWAHKAECCGGGYAASDTDIVLDLSGQVLDSAQRAGADAIVVACPMCGVNLDTRQEAIAAKKGIKYDLPVIYLTQLMGIAFGYSPAQLGLKRHLNSPFPLLQGKGLA</sequence>
<dbReference type="PANTHER" id="PTHR42947">
    <property type="entry name" value="COB--COM HETERODISULFIDE REDUCTASE SUBUNIT B 1"/>
    <property type="match status" value="1"/>
</dbReference>
<keyword evidence="1 3" id="KW-0560">Oxidoreductase</keyword>
<protein>
    <submittedName>
        <fullName evidence="3">Cob--com heterodisulfide reductase subunit b</fullName>
        <ecNumber evidence="3">1.8.98.1</ecNumber>
    </submittedName>
</protein>
<feature type="domain" description="Cysteine-rich" evidence="2">
    <location>
        <begin position="147"/>
        <end position="236"/>
    </location>
</feature>
<reference evidence="3" key="1">
    <citation type="journal article" date="2015" name="Proc. Natl. Acad. Sci. U.S.A.">
        <title>Networks of energetic and metabolic interactions define dynamics in microbial communities.</title>
        <authorList>
            <person name="Embree M."/>
            <person name="Liu J.K."/>
            <person name="Al-Bassam M.M."/>
            <person name="Zengler K."/>
        </authorList>
    </citation>
    <scope>NUCLEOTIDE SEQUENCE</scope>
</reference>
<dbReference type="AlphaFoldDB" id="A0A0W8E7D7"/>
<comment type="caution">
    <text evidence="3">The sequence shown here is derived from an EMBL/GenBank/DDBJ whole genome shotgun (WGS) entry which is preliminary data.</text>
</comment>
<dbReference type="Gene3D" id="3.40.50.11810">
    <property type="match status" value="1"/>
</dbReference>
<name>A0A0W8E7D7_9ZZZZ</name>
<evidence type="ECO:0000256" key="1">
    <source>
        <dbReference type="ARBA" id="ARBA00023002"/>
    </source>
</evidence>
<dbReference type="InterPro" id="IPR051278">
    <property type="entry name" value="HdrB/HdrD_reductase"/>
</dbReference>
<dbReference type="Gene3D" id="1.20.1050.140">
    <property type="match status" value="1"/>
</dbReference>
<dbReference type="PANTHER" id="PTHR42947:SF1">
    <property type="entry name" value="COB--COM HETERODISULFIDE REDUCTASE SUBUNIT B 1"/>
    <property type="match status" value="1"/>
</dbReference>